<dbReference type="GeneID" id="67448420"/>
<accession>A0ABX5JB61</accession>
<sequence>MSARRSLTFAPRLLGAAEAAAYLGVSATTLRGLDLPRRVLGGRRLYDRLDLDAFASDLPVEGETFESEVELCDRHFGMQA</sequence>
<name>A0ABX5JB61_9RHOB</name>
<proteinExistence type="predicted"/>
<gene>
    <name evidence="1" type="ORF">C8J29_1019</name>
</gene>
<dbReference type="Proteomes" id="UP000240800">
    <property type="component" value="Unassembled WGS sequence"/>
</dbReference>
<evidence type="ECO:0000313" key="2">
    <source>
        <dbReference type="Proteomes" id="UP000240800"/>
    </source>
</evidence>
<dbReference type="InterPro" id="IPR009061">
    <property type="entry name" value="DNA-bd_dom_put_sf"/>
</dbReference>
<evidence type="ECO:0008006" key="3">
    <source>
        <dbReference type="Google" id="ProtNLM"/>
    </source>
</evidence>
<dbReference type="RefSeq" id="WP_011336930.1">
    <property type="nucleotide sequence ID" value="NZ_MABH01000245.1"/>
</dbReference>
<protein>
    <recommendedName>
        <fullName evidence="3">Helix-turn-helix domain-containing protein</fullName>
    </recommendedName>
</protein>
<comment type="caution">
    <text evidence="1">The sequence shown here is derived from an EMBL/GenBank/DDBJ whole genome shotgun (WGS) entry which is preliminary data.</text>
</comment>
<evidence type="ECO:0000313" key="1">
    <source>
        <dbReference type="EMBL" id="PTM81077.1"/>
    </source>
</evidence>
<dbReference type="EMBL" id="PZZW01000001">
    <property type="protein sequence ID" value="PTM81077.1"/>
    <property type="molecule type" value="Genomic_DNA"/>
</dbReference>
<reference evidence="1 2" key="1">
    <citation type="submission" date="2018-04" db="EMBL/GenBank/DDBJ databases">
        <title>Genomic Encyclopedia of Type Strains, Phase III (KMG-III): the genomes of soil and plant-associated and newly described type strains.</title>
        <authorList>
            <person name="Whitman W."/>
        </authorList>
    </citation>
    <scope>NUCLEOTIDE SEQUENCE [LARGE SCALE GENOMIC DNA]</scope>
    <source>
        <strain evidence="1 2">JA192</strain>
    </source>
</reference>
<keyword evidence="2" id="KW-1185">Reference proteome</keyword>
<dbReference type="SUPFAM" id="SSF46955">
    <property type="entry name" value="Putative DNA-binding domain"/>
    <property type="match status" value="1"/>
</dbReference>
<organism evidence="1 2">
    <name type="scientific">Cereibacter johrii</name>
    <dbReference type="NCBI Taxonomy" id="445629"/>
    <lineage>
        <taxon>Bacteria</taxon>
        <taxon>Pseudomonadati</taxon>
        <taxon>Pseudomonadota</taxon>
        <taxon>Alphaproteobacteria</taxon>
        <taxon>Rhodobacterales</taxon>
        <taxon>Paracoccaceae</taxon>
        <taxon>Cereibacter</taxon>
    </lineage>
</organism>